<keyword evidence="4" id="KW-0130">Cell adhesion</keyword>
<dbReference type="GO" id="GO:0007155">
    <property type="term" value="P:cell adhesion"/>
    <property type="evidence" value="ECO:0007669"/>
    <property type="project" value="UniProtKB-KW"/>
</dbReference>
<feature type="transmembrane region" description="Helical" evidence="8">
    <location>
        <begin position="156"/>
        <end position="180"/>
    </location>
</feature>
<evidence type="ECO:0000256" key="3">
    <source>
        <dbReference type="ARBA" id="ARBA00022692"/>
    </source>
</evidence>
<dbReference type="OrthoDB" id="6114058at2759"/>
<evidence type="ECO:0000313" key="9">
    <source>
        <dbReference type="EMBL" id="CAG5095022.1"/>
    </source>
</evidence>
<feature type="region of interest" description="Disordered" evidence="7">
    <location>
        <begin position="1"/>
        <end position="45"/>
    </location>
</feature>
<evidence type="ECO:0000256" key="1">
    <source>
        <dbReference type="ARBA" id="ARBA00004141"/>
    </source>
</evidence>
<comment type="subcellular location">
    <subcellularLocation>
        <location evidence="1">Membrane</location>
        <topology evidence="1">Multi-pass membrane protein</topology>
    </subcellularLocation>
</comment>
<dbReference type="PANTHER" id="PTHR12316">
    <property type="entry name" value="NINJURIN-RELATED"/>
    <property type="match status" value="1"/>
</dbReference>
<comment type="similarity">
    <text evidence="2">Belongs to the ninjurin family.</text>
</comment>
<dbReference type="AlphaFoldDB" id="A0A8J2MLU6"/>
<evidence type="ECO:0000256" key="7">
    <source>
        <dbReference type="SAM" id="MobiDB-lite"/>
    </source>
</evidence>
<proteinExistence type="inferred from homology"/>
<keyword evidence="6 8" id="KW-0472">Membrane</keyword>
<evidence type="ECO:0000313" key="10">
    <source>
        <dbReference type="Proteomes" id="UP000786811"/>
    </source>
</evidence>
<keyword evidence="10" id="KW-1185">Reference proteome</keyword>
<dbReference type="EMBL" id="CAJNRD030001121">
    <property type="protein sequence ID" value="CAG5095022.1"/>
    <property type="molecule type" value="Genomic_DNA"/>
</dbReference>
<name>A0A8J2MLU6_COTCN</name>
<keyword evidence="3 8" id="KW-0812">Transmembrane</keyword>
<gene>
    <name evidence="9" type="ORF">HICCMSTLAB_LOCUS7501</name>
</gene>
<evidence type="ECO:0000256" key="5">
    <source>
        <dbReference type="ARBA" id="ARBA00022989"/>
    </source>
</evidence>
<protein>
    <submittedName>
        <fullName evidence="9">Similar to Ninj2: Ninjurin-2 (Mus musculus)</fullName>
    </submittedName>
</protein>
<evidence type="ECO:0000256" key="6">
    <source>
        <dbReference type="ARBA" id="ARBA00023136"/>
    </source>
</evidence>
<organism evidence="9 10">
    <name type="scientific">Cotesia congregata</name>
    <name type="common">Parasitoid wasp</name>
    <name type="synonym">Apanteles congregatus</name>
    <dbReference type="NCBI Taxonomy" id="51543"/>
    <lineage>
        <taxon>Eukaryota</taxon>
        <taxon>Metazoa</taxon>
        <taxon>Ecdysozoa</taxon>
        <taxon>Arthropoda</taxon>
        <taxon>Hexapoda</taxon>
        <taxon>Insecta</taxon>
        <taxon>Pterygota</taxon>
        <taxon>Neoptera</taxon>
        <taxon>Endopterygota</taxon>
        <taxon>Hymenoptera</taxon>
        <taxon>Apocrita</taxon>
        <taxon>Ichneumonoidea</taxon>
        <taxon>Braconidae</taxon>
        <taxon>Microgastrinae</taxon>
        <taxon>Cotesia</taxon>
    </lineage>
</organism>
<dbReference type="GO" id="GO:0016020">
    <property type="term" value="C:membrane"/>
    <property type="evidence" value="ECO:0007669"/>
    <property type="project" value="UniProtKB-SubCell"/>
</dbReference>
<evidence type="ECO:0000256" key="8">
    <source>
        <dbReference type="SAM" id="Phobius"/>
    </source>
</evidence>
<dbReference type="Pfam" id="PF04923">
    <property type="entry name" value="Ninjurin"/>
    <property type="match status" value="1"/>
</dbReference>
<evidence type="ECO:0000256" key="2">
    <source>
        <dbReference type="ARBA" id="ARBA00008141"/>
    </source>
</evidence>
<feature type="compositionally biased region" description="Polar residues" evidence="7">
    <location>
        <begin position="1"/>
        <end position="14"/>
    </location>
</feature>
<dbReference type="InterPro" id="IPR007007">
    <property type="entry name" value="Ninjurin"/>
</dbReference>
<accession>A0A8J2MLU6</accession>
<feature type="transmembrane region" description="Helical" evidence="8">
    <location>
        <begin position="201"/>
        <end position="221"/>
    </location>
</feature>
<keyword evidence="5 8" id="KW-1133">Transmembrane helix</keyword>
<sequence>MNLNKVFDNSTNETVIPMEEIPGTHNSQAQKPKEDNVSARSNKNVPINRRPSFFLEAGNRLVPRPVYGSDDVQLYANRNRRSRLEDDPEDYMDVYDTIFDGHGRPSINSGSVVGSVFDVNVYQQKKTLAQGMMDLALISANANQLRYVMQYTNHPFHYLSLAMIVLSLLLQIVVGIGLIWNSRYDVKEDEQIPKANKTNNWTVIGIFLVTILNVFISSFGITDSDSEVGLDLPFTDANGDTIVLRNNDNVTSVIT</sequence>
<evidence type="ECO:0000256" key="4">
    <source>
        <dbReference type="ARBA" id="ARBA00022889"/>
    </source>
</evidence>
<comment type="caution">
    <text evidence="9">The sequence shown here is derived from an EMBL/GenBank/DDBJ whole genome shotgun (WGS) entry which is preliminary data.</text>
</comment>
<dbReference type="GO" id="GO:0042246">
    <property type="term" value="P:tissue regeneration"/>
    <property type="evidence" value="ECO:0007669"/>
    <property type="project" value="InterPro"/>
</dbReference>
<reference evidence="9" key="1">
    <citation type="submission" date="2021-04" db="EMBL/GenBank/DDBJ databases">
        <authorList>
            <person name="Chebbi M.A.C M."/>
        </authorList>
    </citation>
    <scope>NUCLEOTIDE SEQUENCE</scope>
</reference>
<dbReference type="Proteomes" id="UP000786811">
    <property type="component" value="Unassembled WGS sequence"/>
</dbReference>
<dbReference type="PANTHER" id="PTHR12316:SF20">
    <property type="entry name" value="NINJURIN-A"/>
    <property type="match status" value="1"/>
</dbReference>